<accession>V9KIC1</accession>
<name>V9KIC1_CALMI</name>
<feature type="signal peptide" evidence="3">
    <location>
        <begin position="1"/>
        <end position="22"/>
    </location>
</feature>
<dbReference type="Ensembl" id="ENSCMIT00000019943.1">
    <property type="protein sequence ID" value="ENSCMIP00000019577.1"/>
    <property type="gene ID" value="ENSCMIG00000009111.1"/>
</dbReference>
<dbReference type="GeneTree" id="ENSGT00940000153988"/>
<reference evidence="6" key="2">
    <citation type="journal article" date="2007" name="PLoS Biol.">
        <title>Survey sequencing and comparative analysis of the elephant shark (Callorhinchus milii) genome.</title>
        <authorList>
            <person name="Venkatesh B."/>
            <person name="Kirkness E.F."/>
            <person name="Loh Y.H."/>
            <person name="Halpern A.L."/>
            <person name="Lee A.P."/>
            <person name="Johnson J."/>
            <person name="Dandona N."/>
            <person name="Viswanathan L.D."/>
            <person name="Tay A."/>
            <person name="Venter J.C."/>
            <person name="Strausberg R.L."/>
            <person name="Brenner S."/>
        </authorList>
    </citation>
    <scope>NUCLEOTIDE SEQUENCE [LARGE SCALE GENOMIC DNA]</scope>
</reference>
<evidence type="ECO:0000313" key="5">
    <source>
        <dbReference type="Ensembl" id="ENSCMIP00000019577.1"/>
    </source>
</evidence>
<reference evidence="6" key="1">
    <citation type="journal article" date="2006" name="Science">
        <title>Ancient noncoding elements conserved in the human genome.</title>
        <authorList>
            <person name="Venkatesh B."/>
            <person name="Kirkness E.F."/>
            <person name="Loh Y.H."/>
            <person name="Halpern A.L."/>
            <person name="Lee A.P."/>
            <person name="Johnson J."/>
            <person name="Dandona N."/>
            <person name="Viswanathan L.D."/>
            <person name="Tay A."/>
            <person name="Venter J.C."/>
            <person name="Strausberg R.L."/>
            <person name="Brenner S."/>
        </authorList>
    </citation>
    <scope>NUCLEOTIDE SEQUENCE [LARGE SCALE GENOMIC DNA]</scope>
</reference>
<dbReference type="EMBL" id="JW865600">
    <property type="protein sequence ID" value="AFO98117.1"/>
    <property type="molecule type" value="mRNA"/>
</dbReference>
<dbReference type="AlphaFoldDB" id="V9KIC1"/>
<reference evidence="4 6" key="3">
    <citation type="journal article" date="2014" name="Nature">
        <title>Elephant shark genome provides unique insights into gnathostome evolution.</title>
        <authorList>
            <consortium name="International Elephant Shark Genome Sequencing Consortium"/>
            <person name="Venkatesh B."/>
            <person name="Lee A.P."/>
            <person name="Ravi V."/>
            <person name="Maurya A.K."/>
            <person name="Lian M.M."/>
            <person name="Swann J.B."/>
            <person name="Ohta Y."/>
            <person name="Flajnik M.F."/>
            <person name="Sutoh Y."/>
            <person name="Kasahara M."/>
            <person name="Hoon S."/>
            <person name="Gangu V."/>
            <person name="Roy S.W."/>
            <person name="Irimia M."/>
            <person name="Korzh V."/>
            <person name="Kondrychyn I."/>
            <person name="Lim Z.W."/>
            <person name="Tay B.H."/>
            <person name="Tohari S."/>
            <person name="Kong K.W."/>
            <person name="Ho S."/>
            <person name="Lorente-Galdos B."/>
            <person name="Quilez J."/>
            <person name="Marques-Bonet T."/>
            <person name="Raney B.J."/>
            <person name="Ingham P.W."/>
            <person name="Tay A."/>
            <person name="Hillier L.W."/>
            <person name="Minx P."/>
            <person name="Boehm T."/>
            <person name="Wilson R.K."/>
            <person name="Brenner S."/>
            <person name="Warren W.C."/>
        </authorList>
    </citation>
    <scope>NUCLEOTIDE SEQUENCE</scope>
    <source>
        <tissue evidence="4">Testis</tissue>
    </source>
</reference>
<dbReference type="PANTHER" id="PTHR21549:SF1">
    <property type="entry name" value="COILED-COIL DOMAIN-CONTAINING PROTEIN 148"/>
    <property type="match status" value="1"/>
</dbReference>
<dbReference type="InterPro" id="IPR039902">
    <property type="entry name" value="CCDC148/CCDC112"/>
</dbReference>
<dbReference type="PANTHER" id="PTHR21549">
    <property type="entry name" value="MUTATED IN BLADDER CANCER 1"/>
    <property type="match status" value="1"/>
</dbReference>
<dbReference type="OMA" id="KLKKYWA"/>
<sequence>MQACCCCCTSLSLSLCVAGAMSGRDLRMFVTNYRTEDTEKLIIRMKYGLKHPKFKPVDYQQLQALAEAKKLASHDIELKIKKTFQAAKRNKDNSLIKQHRHVWWPELQKLVESRQKVESEVHKLLESASIDDSFITEMKDYGMLLFGDQEVFKTATVDPIWQLMEDLKKRLFEHQNCGMGQPHQIQKINSNQILQEVESVKSQQKLIMDKLGQEILILEEQIKDFKIEEDFPPQLNEIPEEIEHFRCPYPDLKATILNEFQNLNEKYRSQLEDIGEWLKVTDRNCEWSENDHWIFRVIVEVYSPEVQNRNQLYMDMLQRLLPDKSKHALVDHGRLWDQYRFNQEHQRVLIRGWTRDRKDLLMNATMTLTEACFRHEAEVILVNNRRKQQEICAELKHKVQQMRTHQEEIARLEAAIVARKREQEEEKQRKEIEKERNRRAVDRETIKQFYTEKERKREEAEQRDKKRLEELKSIMANQADVDRERVWYRQEMLEKRIEEKKAMALQKMKEEEERQKRLDVFWQKMGVVAECDPVRMMSDTEASKARLRYGAEEEFFLQKPLFSLATYTDKQFIADPRIRIELALREAGLHNTFYAREVLSKIPPPRPPRRDLESTLFKD</sequence>
<keyword evidence="6" id="KW-1185">Reference proteome</keyword>
<keyword evidence="3" id="KW-0732">Signal</keyword>
<reference evidence="5" key="4">
    <citation type="submission" date="2025-05" db="UniProtKB">
        <authorList>
            <consortium name="Ensembl"/>
        </authorList>
    </citation>
    <scope>IDENTIFICATION</scope>
</reference>
<evidence type="ECO:0000256" key="1">
    <source>
        <dbReference type="ARBA" id="ARBA00023054"/>
    </source>
</evidence>
<evidence type="ECO:0000313" key="6">
    <source>
        <dbReference type="Proteomes" id="UP000314986"/>
    </source>
</evidence>
<feature type="chain" id="PRO_5044739519" evidence="3">
    <location>
        <begin position="23"/>
        <end position="619"/>
    </location>
</feature>
<organism evidence="4">
    <name type="scientific">Callorhinchus milii</name>
    <name type="common">Ghost shark</name>
    <dbReference type="NCBI Taxonomy" id="7868"/>
    <lineage>
        <taxon>Eukaryota</taxon>
        <taxon>Metazoa</taxon>
        <taxon>Chordata</taxon>
        <taxon>Craniata</taxon>
        <taxon>Vertebrata</taxon>
        <taxon>Chondrichthyes</taxon>
        <taxon>Holocephali</taxon>
        <taxon>Chimaeriformes</taxon>
        <taxon>Callorhinchidae</taxon>
        <taxon>Callorhinchus</taxon>
    </lineage>
</organism>
<evidence type="ECO:0000256" key="2">
    <source>
        <dbReference type="SAM" id="Coils"/>
    </source>
</evidence>
<proteinExistence type="evidence at transcript level"/>
<evidence type="ECO:0000256" key="3">
    <source>
        <dbReference type="SAM" id="SignalP"/>
    </source>
</evidence>
<feature type="coiled-coil region" evidence="2">
    <location>
        <begin position="395"/>
        <end position="515"/>
    </location>
</feature>
<keyword evidence="1 2" id="KW-0175">Coiled coil</keyword>
<evidence type="ECO:0000313" key="4">
    <source>
        <dbReference type="EMBL" id="AFO98117.1"/>
    </source>
</evidence>
<protein>
    <submittedName>
        <fullName evidence="4">Coiled-coil domain-containing protein 148-like protein</fullName>
    </submittedName>
</protein>
<gene>
    <name evidence="5" type="primary">LOC103176402</name>
</gene>
<dbReference type="Proteomes" id="UP000314986">
    <property type="component" value="Unassembled WGS sequence"/>
</dbReference>